<dbReference type="EMBL" id="ON529868">
    <property type="protein sequence ID" value="USN16824.1"/>
    <property type="molecule type" value="Genomic_DNA"/>
</dbReference>
<sequence length="87" mass="9382">MITQKDLFARVRDMGLSIRKTEGGDYRIAYQYPGPLPGGHGRIARINAKIEAMACYTDDRDDAYGTAIHMACPAPLAAAREALLAAG</sequence>
<reference evidence="1" key="1">
    <citation type="submission" date="2022-05" db="EMBL/GenBank/DDBJ databases">
        <authorList>
            <person name="Friedrich I."/>
            <person name="Poehlein A."/>
            <person name="Schneider D."/>
            <person name="Hertel R."/>
            <person name="Daniel R."/>
        </authorList>
    </citation>
    <scope>NUCLEOTIDE SEQUENCE</scope>
</reference>
<evidence type="ECO:0000313" key="2">
    <source>
        <dbReference type="Proteomes" id="UP001057237"/>
    </source>
</evidence>
<organism evidence="1 2">
    <name type="scientific">Brevundimonas phage vB_BpoS-Babayka</name>
    <dbReference type="NCBI Taxonomy" id="2948596"/>
    <lineage>
        <taxon>Viruses</taxon>
        <taxon>Duplodnaviria</taxon>
        <taxon>Heunggongvirae</taxon>
        <taxon>Uroviricota</taxon>
        <taxon>Caudoviricetes</taxon>
        <taxon>Autographivirales</taxon>
        <taxon>Autonotataviridae</taxon>
        <taxon>Conareevirus</taxon>
        <taxon>Conareevirus babayka</taxon>
    </lineage>
</organism>
<dbReference type="Proteomes" id="UP001057237">
    <property type="component" value="Segment"/>
</dbReference>
<gene>
    <name evidence="1" type="ORF">BABAYKA_00210</name>
</gene>
<keyword evidence="2" id="KW-1185">Reference proteome</keyword>
<proteinExistence type="predicted"/>
<name>A0A9E7SML2_9CAUD</name>
<evidence type="ECO:0000313" key="1">
    <source>
        <dbReference type="EMBL" id="USN16824.1"/>
    </source>
</evidence>
<protein>
    <submittedName>
        <fullName evidence="1">Uncharacterized protein</fullName>
    </submittedName>
</protein>
<accession>A0A9E7SML2</accession>